<protein>
    <submittedName>
        <fullName evidence="2">Small-conductance mechanosensitive channel</fullName>
    </submittedName>
</protein>
<feature type="coiled-coil region" evidence="1">
    <location>
        <begin position="77"/>
        <end position="118"/>
    </location>
</feature>
<dbReference type="SUPFAM" id="SSF58104">
    <property type="entry name" value="Methyl-accepting chemotaxis protein (MCP) signaling domain"/>
    <property type="match status" value="1"/>
</dbReference>
<dbReference type="Gene3D" id="1.10.287.950">
    <property type="entry name" value="Methyl-accepting chemotaxis protein"/>
    <property type="match status" value="1"/>
</dbReference>
<dbReference type="Proteomes" id="UP001204798">
    <property type="component" value="Unassembled WGS sequence"/>
</dbReference>
<evidence type="ECO:0000313" key="3">
    <source>
        <dbReference type="Proteomes" id="UP001204798"/>
    </source>
</evidence>
<comment type="caution">
    <text evidence="2">The sequence shown here is derived from an EMBL/GenBank/DDBJ whole genome shotgun (WGS) entry which is preliminary data.</text>
</comment>
<sequence length="292" mass="34194">MSIKREDLIRLLREDPTLLEELRALLLTKDLLELPARTREEYRELRSILRDLLDIVRQIIDILSKVAEQTERNTLMLQEQARMLAELSEQVRENSRQIAALIEQGREHDRRLAELAEQGREFDRRLREITEHFQRQFELVHKQLNRLGKMYGQMMEIRYRQNPYGYFGEIVRRAKWVTGDELDDLLLEALSKGLINEDEQKELMRADLIVRGVREGQIAWLVVEVSGTVDTEDVDRAIRRSQLLARCVSEPVSAVVAGEFCPEEVLRYALRSGVWVLLDGSTFSPQRISRQN</sequence>
<dbReference type="EMBL" id="JANUCP010000005">
    <property type="protein sequence ID" value="MCS3920246.1"/>
    <property type="molecule type" value="Genomic_DNA"/>
</dbReference>
<name>A0ABT2ES55_9BACT</name>
<evidence type="ECO:0000256" key="1">
    <source>
        <dbReference type="SAM" id="Coils"/>
    </source>
</evidence>
<keyword evidence="3" id="KW-1185">Reference proteome</keyword>
<keyword evidence="1" id="KW-0175">Coiled coil</keyword>
<gene>
    <name evidence="2" type="ORF">M2350_002675</name>
</gene>
<evidence type="ECO:0000313" key="2">
    <source>
        <dbReference type="EMBL" id="MCS3920246.1"/>
    </source>
</evidence>
<reference evidence="2 3" key="1">
    <citation type="submission" date="2022-08" db="EMBL/GenBank/DDBJ databases">
        <title>Bacterial and archaeal communities from various locations to study Microbial Dark Matter (Phase II).</title>
        <authorList>
            <person name="Stepanauskas R."/>
        </authorList>
    </citation>
    <scope>NUCLEOTIDE SEQUENCE [LARGE SCALE GENOMIC DNA]</scope>
    <source>
        <strain evidence="2 3">PD1</strain>
    </source>
</reference>
<dbReference type="RefSeq" id="WP_018196641.1">
    <property type="nucleotide sequence ID" value="NZ_CP130454.1"/>
</dbReference>
<organism evidence="2 3">
    <name type="scientific">Candidatus Fervidibacter sacchari</name>
    <dbReference type="NCBI Taxonomy" id="1448929"/>
    <lineage>
        <taxon>Bacteria</taxon>
        <taxon>Candidatus Fervidibacterota</taxon>
        <taxon>Candidatus Fervidibacter</taxon>
    </lineage>
</organism>
<proteinExistence type="predicted"/>
<accession>A0ABT2ES55</accession>